<keyword evidence="3" id="KW-1185">Reference proteome</keyword>
<protein>
    <submittedName>
        <fullName evidence="2">Nuclear transport factor 2 family protein</fullName>
    </submittedName>
</protein>
<name>A0ABV9F3Y6_9SPHN</name>
<organism evidence="2 3">
    <name type="scientific">Sphingobium tyrosinilyticum</name>
    <dbReference type="NCBI Taxonomy" id="2715436"/>
    <lineage>
        <taxon>Bacteria</taxon>
        <taxon>Pseudomonadati</taxon>
        <taxon>Pseudomonadota</taxon>
        <taxon>Alphaproteobacteria</taxon>
        <taxon>Sphingomonadales</taxon>
        <taxon>Sphingomonadaceae</taxon>
        <taxon>Sphingobium</taxon>
    </lineage>
</organism>
<sequence>MSGHSRDIAQLLDRQQITDFIHRYCRAADRLDVDLIKTTFWEYGAFDGGPSEGPVLDIIAAFFENVVRHMWPTSHHAVSNILIELDGNQAFVETYLTALHLSHPQHDSRAALLGEENALDAGFKGDDVAEFIFGGRYIDLFQRRGGEWRIFRRKIVPDWNRVGLYSGITTGGQYDLLRHRSSRDRHDPAYSR</sequence>
<dbReference type="InterPro" id="IPR032710">
    <property type="entry name" value="NTF2-like_dom_sf"/>
</dbReference>
<dbReference type="Proteomes" id="UP001595957">
    <property type="component" value="Unassembled WGS sequence"/>
</dbReference>
<gene>
    <name evidence="2" type="ORF">ACFO3E_15010</name>
</gene>
<dbReference type="Pfam" id="PF13577">
    <property type="entry name" value="SnoaL_4"/>
    <property type="match status" value="1"/>
</dbReference>
<evidence type="ECO:0000313" key="3">
    <source>
        <dbReference type="Proteomes" id="UP001595957"/>
    </source>
</evidence>
<dbReference type="EMBL" id="JBHSFZ010000033">
    <property type="protein sequence ID" value="MFC4595490.1"/>
    <property type="molecule type" value="Genomic_DNA"/>
</dbReference>
<dbReference type="SUPFAM" id="SSF54427">
    <property type="entry name" value="NTF2-like"/>
    <property type="match status" value="1"/>
</dbReference>
<comment type="caution">
    <text evidence="2">The sequence shown here is derived from an EMBL/GenBank/DDBJ whole genome shotgun (WGS) entry which is preliminary data.</text>
</comment>
<dbReference type="Gene3D" id="3.10.450.50">
    <property type="match status" value="1"/>
</dbReference>
<reference evidence="3" key="1">
    <citation type="journal article" date="2019" name="Int. J. Syst. Evol. Microbiol.">
        <title>The Global Catalogue of Microorganisms (GCM) 10K type strain sequencing project: providing services to taxonomists for standard genome sequencing and annotation.</title>
        <authorList>
            <consortium name="The Broad Institute Genomics Platform"/>
            <consortium name="The Broad Institute Genome Sequencing Center for Infectious Disease"/>
            <person name="Wu L."/>
            <person name="Ma J."/>
        </authorList>
    </citation>
    <scope>NUCLEOTIDE SEQUENCE [LARGE SCALE GENOMIC DNA]</scope>
    <source>
        <strain evidence="3">NBRC 103632</strain>
    </source>
</reference>
<dbReference type="InterPro" id="IPR037401">
    <property type="entry name" value="SnoaL-like"/>
</dbReference>
<evidence type="ECO:0000313" key="2">
    <source>
        <dbReference type="EMBL" id="MFC4595490.1"/>
    </source>
</evidence>
<proteinExistence type="predicted"/>
<dbReference type="RefSeq" id="WP_380805731.1">
    <property type="nucleotide sequence ID" value="NZ_JBHSFZ010000033.1"/>
</dbReference>
<evidence type="ECO:0000259" key="1">
    <source>
        <dbReference type="Pfam" id="PF13577"/>
    </source>
</evidence>
<accession>A0ABV9F3Y6</accession>
<feature type="domain" description="SnoaL-like" evidence="1">
    <location>
        <begin position="10"/>
        <end position="154"/>
    </location>
</feature>